<dbReference type="CDD" id="cd01577">
    <property type="entry name" value="IPMI_Swivel"/>
    <property type="match status" value="1"/>
</dbReference>
<keyword evidence="7 10" id="KW-0028">Amino-acid biosynthesis</keyword>
<dbReference type="Gene3D" id="3.20.19.10">
    <property type="entry name" value="Aconitase, domain 4"/>
    <property type="match status" value="1"/>
</dbReference>
<evidence type="ECO:0000256" key="7">
    <source>
        <dbReference type="ARBA" id="ARBA00022605"/>
    </source>
</evidence>
<evidence type="ECO:0000256" key="1">
    <source>
        <dbReference type="ARBA" id="ARBA00000491"/>
    </source>
</evidence>
<dbReference type="PANTHER" id="PTHR43345">
    <property type="entry name" value="3-ISOPROPYLMALATE DEHYDRATASE SMALL SUBUNIT 2-RELATED-RELATED"/>
    <property type="match status" value="1"/>
</dbReference>
<evidence type="ECO:0000256" key="4">
    <source>
        <dbReference type="ARBA" id="ARBA00009845"/>
    </source>
</evidence>
<dbReference type="GO" id="GO:0003861">
    <property type="term" value="F:3-isopropylmalate dehydratase activity"/>
    <property type="evidence" value="ECO:0007669"/>
    <property type="project" value="UniProtKB-EC"/>
</dbReference>
<feature type="domain" description="Aconitase A/isopropylmalate dehydratase small subunit swivel" evidence="11">
    <location>
        <begin position="1"/>
        <end position="122"/>
    </location>
</feature>
<comment type="subunit">
    <text evidence="5 10">Heterodimer of LeuC and LeuD.</text>
</comment>
<accession>A0ABV7GW90</accession>
<dbReference type="EC" id="4.2.1.33" evidence="10"/>
<evidence type="ECO:0000256" key="10">
    <source>
        <dbReference type="HAMAP-Rule" id="MF_01031"/>
    </source>
</evidence>
<evidence type="ECO:0000256" key="6">
    <source>
        <dbReference type="ARBA" id="ARBA00022430"/>
    </source>
</evidence>
<keyword evidence="13" id="KW-1185">Reference proteome</keyword>
<dbReference type="NCBIfam" id="TIGR00171">
    <property type="entry name" value="leuD"/>
    <property type="match status" value="1"/>
</dbReference>
<dbReference type="InterPro" id="IPR015928">
    <property type="entry name" value="Aconitase/3IPM_dehydase_swvl"/>
</dbReference>
<evidence type="ECO:0000256" key="2">
    <source>
        <dbReference type="ARBA" id="ARBA00002695"/>
    </source>
</evidence>
<dbReference type="PANTHER" id="PTHR43345:SF5">
    <property type="entry name" value="3-ISOPROPYLMALATE DEHYDRATASE SMALL SUBUNIT"/>
    <property type="match status" value="1"/>
</dbReference>
<keyword evidence="8 10" id="KW-0456">Lyase</keyword>
<evidence type="ECO:0000256" key="9">
    <source>
        <dbReference type="ARBA" id="ARBA00023304"/>
    </source>
</evidence>
<proteinExistence type="inferred from homology"/>
<dbReference type="InterPro" id="IPR050075">
    <property type="entry name" value="LeuD"/>
</dbReference>
<evidence type="ECO:0000256" key="5">
    <source>
        <dbReference type="ARBA" id="ARBA00011271"/>
    </source>
</evidence>
<gene>
    <name evidence="10 12" type="primary">leuD</name>
    <name evidence="12" type="ORF">ACFOGP_17095</name>
</gene>
<organism evidence="12 13">
    <name type="scientific">Psychromarinibacter halotolerans</name>
    <dbReference type="NCBI Taxonomy" id="1775175"/>
    <lineage>
        <taxon>Bacteria</taxon>
        <taxon>Pseudomonadati</taxon>
        <taxon>Pseudomonadota</taxon>
        <taxon>Alphaproteobacteria</taxon>
        <taxon>Rhodobacterales</taxon>
        <taxon>Paracoccaceae</taxon>
        <taxon>Psychromarinibacter</taxon>
    </lineage>
</organism>
<dbReference type="SUPFAM" id="SSF52016">
    <property type="entry name" value="LeuD/IlvD-like"/>
    <property type="match status" value="1"/>
</dbReference>
<evidence type="ECO:0000313" key="12">
    <source>
        <dbReference type="EMBL" id="MFC3144444.1"/>
    </source>
</evidence>
<evidence type="ECO:0000259" key="11">
    <source>
        <dbReference type="Pfam" id="PF00694"/>
    </source>
</evidence>
<dbReference type="NCBIfam" id="NF002458">
    <property type="entry name" value="PRK01641.1"/>
    <property type="match status" value="1"/>
</dbReference>
<comment type="pathway">
    <text evidence="3 10">Amino-acid biosynthesis; L-leucine biosynthesis; L-leucine from 3-methyl-2-oxobutanoate: step 2/4.</text>
</comment>
<comment type="caution">
    <text evidence="12">The sequence shown here is derived from an EMBL/GenBank/DDBJ whole genome shotgun (WGS) entry which is preliminary data.</text>
</comment>
<comment type="similarity">
    <text evidence="4 10">Belongs to the LeuD family. LeuD type 1 subfamily.</text>
</comment>
<evidence type="ECO:0000313" key="13">
    <source>
        <dbReference type="Proteomes" id="UP001595632"/>
    </source>
</evidence>
<dbReference type="InterPro" id="IPR033940">
    <property type="entry name" value="IPMI_Swivel"/>
</dbReference>
<dbReference type="Pfam" id="PF00694">
    <property type="entry name" value="Aconitase_C"/>
    <property type="match status" value="1"/>
</dbReference>
<keyword evidence="6 10" id="KW-0432">Leucine biosynthesis</keyword>
<dbReference type="EMBL" id="JBHRTB010000010">
    <property type="protein sequence ID" value="MFC3144444.1"/>
    <property type="molecule type" value="Genomic_DNA"/>
</dbReference>
<evidence type="ECO:0000256" key="8">
    <source>
        <dbReference type="ARBA" id="ARBA00023239"/>
    </source>
</evidence>
<comment type="function">
    <text evidence="2 10">Catalyzes the isomerization between 2-isopropylmalate and 3-isopropylmalate, via the formation of 2-isopropylmaleate.</text>
</comment>
<dbReference type="RefSeq" id="WP_275633907.1">
    <property type="nucleotide sequence ID" value="NZ_JARGYD010000006.1"/>
</dbReference>
<protein>
    <recommendedName>
        <fullName evidence="10">3-isopropylmalate dehydratase small subunit</fullName>
        <ecNumber evidence="10">4.2.1.33</ecNumber>
    </recommendedName>
    <alternativeName>
        <fullName evidence="10">Alpha-IPM isomerase</fullName>
        <shortName evidence="10">IPMI</shortName>
    </alternativeName>
    <alternativeName>
        <fullName evidence="10">Isopropylmalate isomerase</fullName>
    </alternativeName>
</protein>
<evidence type="ECO:0000256" key="3">
    <source>
        <dbReference type="ARBA" id="ARBA00004729"/>
    </source>
</evidence>
<dbReference type="Proteomes" id="UP001595632">
    <property type="component" value="Unassembled WGS sequence"/>
</dbReference>
<sequence length="208" mass="23204">MEPFVTHTGRTAPLRLVNVDTDMIIPKQYLKLITRTGLGEGLLIERRLLDDGMPDPEFALNQPRYEGASILIAGDNFGCGSSREQAPWALMDCGFRCVISTSFGDIFFNNCFKNGLLPVRVQPDELEQLFVHAETANDPSLTVDLEAEEIRLPGGGSISFATSPYQRRLLLDGLDEVAMTLKRDPEIAAFETRHAANRPWLLQDRTQP</sequence>
<comment type="catalytic activity">
    <reaction evidence="1 10">
        <text>(2R,3S)-3-isopropylmalate = (2S)-2-isopropylmalate</text>
        <dbReference type="Rhea" id="RHEA:32287"/>
        <dbReference type="ChEBI" id="CHEBI:1178"/>
        <dbReference type="ChEBI" id="CHEBI:35121"/>
        <dbReference type="EC" id="4.2.1.33"/>
    </reaction>
</comment>
<dbReference type="InterPro" id="IPR004431">
    <property type="entry name" value="3-IsopropMal_deHydase_ssu"/>
</dbReference>
<name>A0ABV7GW90_9RHOB</name>
<dbReference type="InterPro" id="IPR000573">
    <property type="entry name" value="AconitaseA/IPMdHydase_ssu_swvl"/>
</dbReference>
<dbReference type="HAMAP" id="MF_01031">
    <property type="entry name" value="LeuD_type1"/>
    <property type="match status" value="1"/>
</dbReference>
<keyword evidence="9 10" id="KW-0100">Branched-chain amino acid biosynthesis</keyword>
<reference evidence="13" key="1">
    <citation type="journal article" date="2019" name="Int. J. Syst. Evol. Microbiol.">
        <title>The Global Catalogue of Microorganisms (GCM) 10K type strain sequencing project: providing services to taxonomists for standard genome sequencing and annotation.</title>
        <authorList>
            <consortium name="The Broad Institute Genomics Platform"/>
            <consortium name="The Broad Institute Genome Sequencing Center for Infectious Disease"/>
            <person name="Wu L."/>
            <person name="Ma J."/>
        </authorList>
    </citation>
    <scope>NUCLEOTIDE SEQUENCE [LARGE SCALE GENOMIC DNA]</scope>
    <source>
        <strain evidence="13">KCTC 52366</strain>
    </source>
</reference>